<keyword evidence="1" id="KW-0732">Signal</keyword>
<name>A0A814DUM6_9BILA</name>
<dbReference type="EMBL" id="CAJOBB010003435">
    <property type="protein sequence ID" value="CAF4040492.1"/>
    <property type="molecule type" value="Genomic_DNA"/>
</dbReference>
<reference evidence="2" key="1">
    <citation type="submission" date="2021-02" db="EMBL/GenBank/DDBJ databases">
        <authorList>
            <person name="Nowell W R."/>
        </authorList>
    </citation>
    <scope>NUCLEOTIDE SEQUENCE</scope>
</reference>
<evidence type="ECO:0000256" key="1">
    <source>
        <dbReference type="SAM" id="SignalP"/>
    </source>
</evidence>
<sequence>MAKIVAVLVCLVVVIATLKTNGVDGRQYRNNKMDLRALLGLDQVSEEELEEKRTVPQSLIVDYVVTKNTIGANRFDCTHIKHSLQKSGVCILPLPEAIAYCNAERDCGGYGVTTDTAYHTSYDLKDRAPAAELFNGTKTVTNSGWTLFVKQN</sequence>
<proteinExistence type="predicted"/>
<dbReference type="AlphaFoldDB" id="A0A814DUM6"/>
<accession>A0A814DUM6</accession>
<dbReference type="EMBL" id="CAJNOE010000134">
    <property type="protein sequence ID" value="CAF0960377.1"/>
    <property type="molecule type" value="Genomic_DNA"/>
</dbReference>
<comment type="caution">
    <text evidence="2">The sequence shown here is derived from an EMBL/GenBank/DDBJ whole genome shotgun (WGS) entry which is preliminary data.</text>
</comment>
<protein>
    <submittedName>
        <fullName evidence="2">Uncharacterized protein</fullName>
    </submittedName>
</protein>
<organism evidence="2 4">
    <name type="scientific">Adineta steineri</name>
    <dbReference type="NCBI Taxonomy" id="433720"/>
    <lineage>
        <taxon>Eukaryota</taxon>
        <taxon>Metazoa</taxon>
        <taxon>Spiralia</taxon>
        <taxon>Gnathifera</taxon>
        <taxon>Rotifera</taxon>
        <taxon>Eurotatoria</taxon>
        <taxon>Bdelloidea</taxon>
        <taxon>Adinetida</taxon>
        <taxon>Adinetidae</taxon>
        <taxon>Adineta</taxon>
    </lineage>
</organism>
<evidence type="ECO:0000313" key="3">
    <source>
        <dbReference type="EMBL" id="CAF4040492.1"/>
    </source>
</evidence>
<gene>
    <name evidence="2" type="ORF">IZO911_LOCUS15507</name>
    <name evidence="3" type="ORF">KXQ929_LOCUS30886</name>
</gene>
<feature type="signal peptide" evidence="1">
    <location>
        <begin position="1"/>
        <end position="25"/>
    </location>
</feature>
<evidence type="ECO:0000313" key="2">
    <source>
        <dbReference type="EMBL" id="CAF0960377.1"/>
    </source>
</evidence>
<dbReference type="Proteomes" id="UP000663860">
    <property type="component" value="Unassembled WGS sequence"/>
</dbReference>
<evidence type="ECO:0000313" key="4">
    <source>
        <dbReference type="Proteomes" id="UP000663860"/>
    </source>
</evidence>
<feature type="chain" id="PRO_5036224198" evidence="1">
    <location>
        <begin position="26"/>
        <end position="152"/>
    </location>
</feature>
<dbReference type="Proteomes" id="UP000663868">
    <property type="component" value="Unassembled WGS sequence"/>
</dbReference>